<evidence type="ECO:0000256" key="1">
    <source>
        <dbReference type="SAM" id="SignalP"/>
    </source>
</evidence>
<dbReference type="PROSITE" id="PS51257">
    <property type="entry name" value="PROKAR_LIPOPROTEIN"/>
    <property type="match status" value="1"/>
</dbReference>
<accession>A0ABY5IPS9</accession>
<feature type="chain" id="PRO_5046289118" description="SH3 domain-containing protein" evidence="1">
    <location>
        <begin position="23"/>
        <end position="83"/>
    </location>
</feature>
<evidence type="ECO:0000313" key="2">
    <source>
        <dbReference type="EMBL" id="UUC44255.1"/>
    </source>
</evidence>
<proteinExistence type="predicted"/>
<sequence>MKKVLLVILPFVLLGCSSDGGAEVSEISIPSTVVTNPNSGSGSGSVSCGTYNGKILYKGSNGGCYYINSNGNKMYVDAHYCKC</sequence>
<protein>
    <recommendedName>
        <fullName evidence="4">SH3 domain-containing protein</fullName>
    </recommendedName>
</protein>
<keyword evidence="3" id="KW-1185">Reference proteome</keyword>
<evidence type="ECO:0008006" key="4">
    <source>
        <dbReference type="Google" id="ProtNLM"/>
    </source>
</evidence>
<name>A0ABY5IPS9_9FLAO</name>
<gene>
    <name evidence="2" type="ORF">NOX80_11490</name>
</gene>
<feature type="signal peptide" evidence="1">
    <location>
        <begin position="1"/>
        <end position="22"/>
    </location>
</feature>
<keyword evidence="1" id="KW-0732">Signal</keyword>
<evidence type="ECO:0000313" key="3">
    <source>
        <dbReference type="Proteomes" id="UP001059844"/>
    </source>
</evidence>
<dbReference type="Proteomes" id="UP001059844">
    <property type="component" value="Chromosome"/>
</dbReference>
<dbReference type="EMBL" id="CP101751">
    <property type="protein sequence ID" value="UUC44255.1"/>
    <property type="molecule type" value="Genomic_DNA"/>
</dbReference>
<dbReference type="RefSeq" id="WP_256549928.1">
    <property type="nucleotide sequence ID" value="NZ_CP101751.1"/>
</dbReference>
<organism evidence="2 3">
    <name type="scientific">Flavobacterium cerinum</name>
    <dbReference type="NCBI Taxonomy" id="2502784"/>
    <lineage>
        <taxon>Bacteria</taxon>
        <taxon>Pseudomonadati</taxon>
        <taxon>Bacteroidota</taxon>
        <taxon>Flavobacteriia</taxon>
        <taxon>Flavobacteriales</taxon>
        <taxon>Flavobacteriaceae</taxon>
        <taxon>Flavobacterium</taxon>
    </lineage>
</organism>
<reference evidence="2" key="1">
    <citation type="submission" date="2022-07" db="EMBL/GenBank/DDBJ databases">
        <title>Isolation, identification, and degradation of a PFOSA degrading strain from sewage treatment plant.</title>
        <authorList>
            <person name="Zhang L."/>
            <person name="Huo Y."/>
        </authorList>
    </citation>
    <scope>NUCLEOTIDE SEQUENCE</scope>
    <source>
        <strain evidence="2">C1</strain>
    </source>
</reference>